<feature type="signal peptide" evidence="1">
    <location>
        <begin position="1"/>
        <end position="20"/>
    </location>
</feature>
<evidence type="ECO:0000256" key="1">
    <source>
        <dbReference type="SAM" id="SignalP"/>
    </source>
</evidence>
<gene>
    <name evidence="2" type="ORF">SFRICE_019118</name>
</gene>
<proteinExistence type="predicted"/>
<sequence length="179" mass="20202">MALPHFWCYIIHRIISCVVGAFTNIQVHIHMTPRPRTTICGSHKELFRAGIEPATRCTAASCPATVQVVAASGIVKIEKRRIGHSVNSLTQQNTRKRCFTSVFGDAVMLNTLILLMRKFVWIFECLSVNHAETTERILMKFGIQTGNVSIYFVNMFGRLSVNYAETTERILMKFGIHIG</sequence>
<protein>
    <submittedName>
        <fullName evidence="2">SFRICE_019118</fullName>
    </submittedName>
</protein>
<dbReference type="AlphaFoldDB" id="A0A2H1WCP1"/>
<evidence type="ECO:0000313" key="2">
    <source>
        <dbReference type="EMBL" id="SOQ50833.1"/>
    </source>
</evidence>
<keyword evidence="1" id="KW-0732">Signal</keyword>
<feature type="chain" id="PRO_5013567870" evidence="1">
    <location>
        <begin position="21"/>
        <end position="179"/>
    </location>
</feature>
<reference evidence="2" key="1">
    <citation type="submission" date="2016-07" db="EMBL/GenBank/DDBJ databases">
        <authorList>
            <person name="Bretaudeau A."/>
        </authorList>
    </citation>
    <scope>NUCLEOTIDE SEQUENCE</scope>
    <source>
        <strain evidence="2">Rice</strain>
        <tissue evidence="2">Whole body</tissue>
    </source>
</reference>
<name>A0A2H1WCP1_SPOFR</name>
<accession>A0A2H1WCP1</accession>
<organism evidence="2">
    <name type="scientific">Spodoptera frugiperda</name>
    <name type="common">Fall armyworm</name>
    <dbReference type="NCBI Taxonomy" id="7108"/>
    <lineage>
        <taxon>Eukaryota</taxon>
        <taxon>Metazoa</taxon>
        <taxon>Ecdysozoa</taxon>
        <taxon>Arthropoda</taxon>
        <taxon>Hexapoda</taxon>
        <taxon>Insecta</taxon>
        <taxon>Pterygota</taxon>
        <taxon>Neoptera</taxon>
        <taxon>Endopterygota</taxon>
        <taxon>Lepidoptera</taxon>
        <taxon>Glossata</taxon>
        <taxon>Ditrysia</taxon>
        <taxon>Noctuoidea</taxon>
        <taxon>Noctuidae</taxon>
        <taxon>Amphipyrinae</taxon>
        <taxon>Spodoptera</taxon>
    </lineage>
</organism>
<dbReference type="EMBL" id="ODYU01007778">
    <property type="protein sequence ID" value="SOQ50833.1"/>
    <property type="molecule type" value="Genomic_DNA"/>
</dbReference>